<accession>A0A395GPK1</accession>
<gene>
    <name evidence="2" type="ORF">BO80DRAFT_428279</name>
</gene>
<dbReference type="VEuPathDB" id="FungiDB:BO80DRAFT_428279"/>
<dbReference type="InterPro" id="IPR002575">
    <property type="entry name" value="Aminoglycoside_PTrfase"/>
</dbReference>
<feature type="domain" description="Aminoglycoside phosphotransferase" evidence="1">
    <location>
        <begin position="65"/>
        <end position="332"/>
    </location>
</feature>
<sequence>MGTQGPSSETNVYDCNPEDLFTYSAQRWIWNEAQQLQSRYVSFDLHALVRVVEDAAGHNAACVHISKLPEGNFNKAFLVTMRDGRELVIKIPNPNAGPSHYTTASEVATMQYARENLQLPVPEILTYCSRVDQSKLGAEYIVMEKAPGIELGRVWESLKSRDKLAIVKQIGTITSTLARATFSSHGSLYLRQDVSESESIKVDDAFAIGPTTGRAWFDDRRGELDVHRGPWTSTKSTMNALAQREIACLKRFSHFHRDSQQGIFNGPGGYRPTKTAKLSVLNDYLKIHQYILPKEKGLNAGILWHNDLHTDNIFVDQANPTQITSIIDWQAVPIYPMYLIAHHPSLIEYDGPKPERFVQPRLPENIDELSPQERKATKELYLSQTFWLYYETQVFKEARDLIHAFKYRDTLQCELSSLIGSIFDDGEPHVQNLLTEVTTDDVWKQIVGEDERGNPRVPCPLKYTDRELEMHRDAYAKWQRDVERKAQVLEEIGVYPGWTGAVSPGDYEEVVRRLRVAKERFLDREARTAEERVTWERVWPFED</sequence>
<dbReference type="Pfam" id="PF01636">
    <property type="entry name" value="APH"/>
    <property type="match status" value="1"/>
</dbReference>
<dbReference type="Gene3D" id="3.30.200.20">
    <property type="entry name" value="Phosphorylase Kinase, domain 1"/>
    <property type="match status" value="1"/>
</dbReference>
<evidence type="ECO:0000313" key="3">
    <source>
        <dbReference type="Proteomes" id="UP000249402"/>
    </source>
</evidence>
<protein>
    <recommendedName>
        <fullName evidence="1">Aminoglycoside phosphotransferase domain-containing protein</fullName>
    </recommendedName>
</protein>
<keyword evidence="3" id="KW-1185">Reference proteome</keyword>
<proteinExistence type="predicted"/>
<dbReference type="PANTHER" id="PTHR36091">
    <property type="entry name" value="ALTERED INHERITANCE OF MITOCHONDRIA PROTEIN 9, MITOCHONDRIAL"/>
    <property type="match status" value="1"/>
</dbReference>
<reference evidence="2 3" key="1">
    <citation type="submission" date="2018-02" db="EMBL/GenBank/DDBJ databases">
        <title>The genomes of Aspergillus section Nigri reveals drivers in fungal speciation.</title>
        <authorList>
            <consortium name="DOE Joint Genome Institute"/>
            <person name="Vesth T.C."/>
            <person name="Nybo J."/>
            <person name="Theobald S."/>
            <person name="Brandl J."/>
            <person name="Frisvad J.C."/>
            <person name="Nielsen K.F."/>
            <person name="Lyhne E.K."/>
            <person name="Kogle M.E."/>
            <person name="Kuo A."/>
            <person name="Riley R."/>
            <person name="Clum A."/>
            <person name="Nolan M."/>
            <person name="Lipzen A."/>
            <person name="Salamov A."/>
            <person name="Henrissat B."/>
            <person name="Wiebenga A."/>
            <person name="De vries R.P."/>
            <person name="Grigoriev I.V."/>
            <person name="Mortensen U.H."/>
            <person name="Andersen M.R."/>
            <person name="Baker S.E."/>
        </authorList>
    </citation>
    <scope>NUCLEOTIDE SEQUENCE [LARGE SCALE GENOMIC DNA]</scope>
    <source>
        <strain evidence="2 3">CBS 121593</strain>
    </source>
</reference>
<dbReference type="OrthoDB" id="2831558at2759"/>
<dbReference type="InterPro" id="IPR051035">
    <property type="entry name" value="Mito_inheritance_9"/>
</dbReference>
<dbReference type="AlphaFoldDB" id="A0A395GPK1"/>
<dbReference type="EMBL" id="KZ824463">
    <property type="protein sequence ID" value="RAK97435.1"/>
    <property type="molecule type" value="Genomic_DNA"/>
</dbReference>
<organism evidence="2 3">
    <name type="scientific">Aspergillus ibericus CBS 121593</name>
    <dbReference type="NCBI Taxonomy" id="1448316"/>
    <lineage>
        <taxon>Eukaryota</taxon>
        <taxon>Fungi</taxon>
        <taxon>Dikarya</taxon>
        <taxon>Ascomycota</taxon>
        <taxon>Pezizomycotina</taxon>
        <taxon>Eurotiomycetes</taxon>
        <taxon>Eurotiomycetidae</taxon>
        <taxon>Eurotiales</taxon>
        <taxon>Aspergillaceae</taxon>
        <taxon>Aspergillus</taxon>
        <taxon>Aspergillus subgen. Circumdati</taxon>
    </lineage>
</organism>
<dbReference type="Proteomes" id="UP000249402">
    <property type="component" value="Unassembled WGS sequence"/>
</dbReference>
<dbReference type="InterPro" id="IPR011009">
    <property type="entry name" value="Kinase-like_dom_sf"/>
</dbReference>
<name>A0A395GPK1_9EURO</name>
<dbReference type="PANTHER" id="PTHR36091:SF2">
    <property type="entry name" value="AMINOGLYCOSIDE PHOSPHOTRANSFERASE DOMAIN-CONTAINING PROTEIN"/>
    <property type="match status" value="1"/>
</dbReference>
<dbReference type="SUPFAM" id="SSF56112">
    <property type="entry name" value="Protein kinase-like (PK-like)"/>
    <property type="match status" value="1"/>
</dbReference>
<evidence type="ECO:0000313" key="2">
    <source>
        <dbReference type="EMBL" id="RAK97435.1"/>
    </source>
</evidence>
<evidence type="ECO:0000259" key="1">
    <source>
        <dbReference type="Pfam" id="PF01636"/>
    </source>
</evidence>
<dbReference type="GeneID" id="37225080"/>
<feature type="non-terminal residue" evidence="2">
    <location>
        <position position="543"/>
    </location>
</feature>
<dbReference type="GO" id="GO:0005739">
    <property type="term" value="C:mitochondrion"/>
    <property type="evidence" value="ECO:0007669"/>
    <property type="project" value="TreeGrafter"/>
</dbReference>
<dbReference type="RefSeq" id="XP_025571763.1">
    <property type="nucleotide sequence ID" value="XM_025720215.1"/>
</dbReference>
<dbReference type="Gene3D" id="3.90.1200.10">
    <property type="match status" value="1"/>
</dbReference>